<dbReference type="AlphaFoldDB" id="A0A7V8IIX6"/>
<accession>A0A7V8IIX6</accession>
<name>A0A7V8IIX6_9GAMM</name>
<organism evidence="1 2">
    <name type="scientific">Pectobacterium fontis</name>
    <dbReference type="NCBI Taxonomy" id="2558042"/>
    <lineage>
        <taxon>Bacteria</taxon>
        <taxon>Pseudomonadati</taxon>
        <taxon>Pseudomonadota</taxon>
        <taxon>Gammaproteobacteria</taxon>
        <taxon>Enterobacterales</taxon>
        <taxon>Pectobacteriaceae</taxon>
        <taxon>Pectobacterium</taxon>
    </lineage>
</organism>
<keyword evidence="2" id="KW-1185">Reference proteome</keyword>
<sequence>MEIYLDHIESFNHRINAIVSMRDKSPLLKEAQEKAIALARGDYQGRRWQGRCHANRSWNHAVSRGI</sequence>
<protein>
    <submittedName>
        <fullName evidence="1">Uncharacterized protein</fullName>
    </submittedName>
</protein>
<dbReference type="EMBL" id="JSXC01000030">
    <property type="protein sequence ID" value="KHN51890.1"/>
    <property type="molecule type" value="Genomic_DNA"/>
</dbReference>
<gene>
    <name evidence="1" type="ORF">OI69_09525</name>
</gene>
<dbReference type="Proteomes" id="UP000053038">
    <property type="component" value="Unassembled WGS sequence"/>
</dbReference>
<reference evidence="1 2" key="1">
    <citation type="submission" date="2014-10" db="EMBL/GenBank/DDBJ databases">
        <title>Genome sequence of Pectobacterium carotovorum M022.</title>
        <authorList>
            <person name="Chan K.-G."/>
            <person name="Tan W.-S."/>
        </authorList>
    </citation>
    <scope>NUCLEOTIDE SEQUENCE [LARGE SCALE GENOMIC DNA]</scope>
    <source>
        <strain evidence="1 2">M022</strain>
    </source>
</reference>
<proteinExistence type="predicted"/>
<evidence type="ECO:0000313" key="2">
    <source>
        <dbReference type="Proteomes" id="UP000053038"/>
    </source>
</evidence>
<evidence type="ECO:0000313" key="1">
    <source>
        <dbReference type="EMBL" id="KHN51890.1"/>
    </source>
</evidence>
<comment type="caution">
    <text evidence="1">The sequence shown here is derived from an EMBL/GenBank/DDBJ whole genome shotgun (WGS) entry which is preliminary data.</text>
</comment>